<gene>
    <name evidence="2" type="ORF">SETIT_5G386700v2</name>
</gene>
<evidence type="ECO:0000256" key="1">
    <source>
        <dbReference type="SAM" id="MobiDB-lite"/>
    </source>
</evidence>
<dbReference type="EMBL" id="CM003532">
    <property type="protein sequence ID" value="RCV28201.1"/>
    <property type="molecule type" value="Genomic_DNA"/>
</dbReference>
<proteinExistence type="predicted"/>
<feature type="region of interest" description="Disordered" evidence="1">
    <location>
        <begin position="67"/>
        <end position="106"/>
    </location>
</feature>
<dbReference type="AlphaFoldDB" id="A0A368RDF9"/>
<name>A0A368RDF9_SETIT</name>
<evidence type="ECO:0000313" key="2">
    <source>
        <dbReference type="EMBL" id="RCV28201.1"/>
    </source>
</evidence>
<reference evidence="2" key="1">
    <citation type="journal article" date="2012" name="Nat. Biotechnol.">
        <title>Reference genome sequence of the model plant Setaria.</title>
        <authorList>
            <person name="Bennetzen J.L."/>
            <person name="Schmutz J."/>
            <person name="Wang H."/>
            <person name="Percifield R."/>
            <person name="Hawkins J."/>
            <person name="Pontaroli A.C."/>
            <person name="Estep M."/>
            <person name="Feng L."/>
            <person name="Vaughn J.N."/>
            <person name="Grimwood J."/>
            <person name="Jenkins J."/>
            <person name="Barry K."/>
            <person name="Lindquist E."/>
            <person name="Hellsten U."/>
            <person name="Deshpande S."/>
            <person name="Wang X."/>
            <person name="Wu X."/>
            <person name="Mitros T."/>
            <person name="Triplett J."/>
            <person name="Yang X."/>
            <person name="Ye C.Y."/>
            <person name="Mauro-Herrera M."/>
            <person name="Wang L."/>
            <person name="Li P."/>
            <person name="Sharma M."/>
            <person name="Sharma R."/>
            <person name="Ronald P.C."/>
            <person name="Panaud O."/>
            <person name="Kellogg E.A."/>
            <person name="Brutnell T.P."/>
            <person name="Doust A.N."/>
            <person name="Tuskan G.A."/>
            <person name="Rokhsar D."/>
            <person name="Devos K.M."/>
        </authorList>
    </citation>
    <scope>NUCLEOTIDE SEQUENCE [LARGE SCALE GENOMIC DNA]</scope>
    <source>
        <strain evidence="2">Yugu1</strain>
    </source>
</reference>
<protein>
    <submittedName>
        <fullName evidence="2">Uncharacterized protein</fullName>
    </submittedName>
</protein>
<reference evidence="2" key="2">
    <citation type="submission" date="2015-07" db="EMBL/GenBank/DDBJ databases">
        <authorList>
            <person name="Noorani M."/>
        </authorList>
    </citation>
    <scope>NUCLEOTIDE SEQUENCE</scope>
    <source>
        <strain evidence="2">Yugu1</strain>
    </source>
</reference>
<organism evidence="2">
    <name type="scientific">Setaria italica</name>
    <name type="common">Foxtail millet</name>
    <name type="synonym">Panicum italicum</name>
    <dbReference type="NCBI Taxonomy" id="4555"/>
    <lineage>
        <taxon>Eukaryota</taxon>
        <taxon>Viridiplantae</taxon>
        <taxon>Streptophyta</taxon>
        <taxon>Embryophyta</taxon>
        <taxon>Tracheophyta</taxon>
        <taxon>Spermatophyta</taxon>
        <taxon>Magnoliopsida</taxon>
        <taxon>Liliopsida</taxon>
        <taxon>Poales</taxon>
        <taxon>Poaceae</taxon>
        <taxon>PACMAD clade</taxon>
        <taxon>Panicoideae</taxon>
        <taxon>Panicodae</taxon>
        <taxon>Paniceae</taxon>
        <taxon>Cenchrinae</taxon>
        <taxon>Setaria</taxon>
    </lineage>
</organism>
<accession>A0A368RDF9</accession>
<sequence length="144" mass="16163">MTSFFLAAPPSLSDSRAARLCHIRPQGLLRPRFWCGIRCAIPGSHEFVNGDEVVPARVGECGRPAAAMRTSATHPAPVKTVAGRRELGQVHDDDEDLEDYHGSAQPEWSRYSRTRRRVAACTGYSDLRPHRLCRRGRHVYQRGQ</sequence>